<accession>A0A7C4JK44</accession>
<dbReference type="EMBL" id="DTCK01000009">
    <property type="protein sequence ID" value="HGQ35289.1"/>
    <property type="molecule type" value="Genomic_DNA"/>
</dbReference>
<dbReference type="InterPro" id="IPR005358">
    <property type="entry name" value="Puta_zinc/iron-chelating_dom"/>
</dbReference>
<protein>
    <submittedName>
        <fullName evidence="2">YkgJ family cysteine cluster protein</fullName>
    </submittedName>
</protein>
<dbReference type="AlphaFoldDB" id="A0A7C4JK44"/>
<evidence type="ECO:0000313" key="1">
    <source>
        <dbReference type="EMBL" id="HGQ35289.1"/>
    </source>
</evidence>
<dbReference type="PANTHER" id="PTHR35866:SF2">
    <property type="entry name" value="YKGJ FAMILY CYSTEINE CLUSTER PROTEIN"/>
    <property type="match status" value="1"/>
</dbReference>
<proteinExistence type="predicted"/>
<reference evidence="2" key="1">
    <citation type="journal article" date="2020" name="mSystems">
        <title>Genome- and Community-Level Interaction Insights into Carbon Utilization and Element Cycling Functions of Hydrothermarchaeota in Hydrothermal Sediment.</title>
        <authorList>
            <person name="Zhou Z."/>
            <person name="Liu Y."/>
            <person name="Xu W."/>
            <person name="Pan J."/>
            <person name="Luo Z.H."/>
            <person name="Li M."/>
        </authorList>
    </citation>
    <scope>NUCLEOTIDE SEQUENCE [LARGE SCALE GENOMIC DNA]</scope>
    <source>
        <strain evidence="2">SpSt-637</strain>
        <strain evidence="1">SpSt-667</strain>
    </source>
</reference>
<organism evidence="2">
    <name type="scientific">Ignisphaera aggregans</name>
    <dbReference type="NCBI Taxonomy" id="334771"/>
    <lineage>
        <taxon>Archaea</taxon>
        <taxon>Thermoproteota</taxon>
        <taxon>Thermoprotei</taxon>
        <taxon>Desulfurococcales</taxon>
        <taxon>Desulfurococcaceae</taxon>
        <taxon>Ignisphaera</taxon>
    </lineage>
</organism>
<dbReference type="EMBL" id="DTBD01000042">
    <property type="protein sequence ID" value="HGQ64620.1"/>
    <property type="molecule type" value="Genomic_DNA"/>
</dbReference>
<dbReference type="PANTHER" id="PTHR35866">
    <property type="entry name" value="PUTATIVE-RELATED"/>
    <property type="match status" value="1"/>
</dbReference>
<sequence>MVKFRCLCDGQCCKHYWIPITHLDLLRLQIYGGIKVDESIVEIKDSEEYELDLYPPIRINNKRYYLALASREDGTCIFLRSDGKCSIHEFKPLVCRFYPFVYWVKEDGEIDVDLNEKVVNECPGLILDGEPIDRDIVENIKRIALIRRAELKLWSDAINEWNEYYGDKNVNLSLFLKFALKKAYIHRIELAKQGLWIK</sequence>
<gene>
    <name evidence="2" type="ORF">ENU08_05190</name>
    <name evidence="1" type="ORF">ENU41_01240</name>
</gene>
<comment type="caution">
    <text evidence="2">The sequence shown here is derived from an EMBL/GenBank/DDBJ whole genome shotgun (WGS) entry which is preliminary data.</text>
</comment>
<evidence type="ECO:0000313" key="2">
    <source>
        <dbReference type="EMBL" id="HGQ64620.1"/>
    </source>
</evidence>
<name>A0A7C4JK44_9CREN</name>
<dbReference type="Pfam" id="PF03692">
    <property type="entry name" value="CxxCxxCC"/>
    <property type="match status" value="1"/>
</dbReference>